<sequence>MTYQEAEAYIAQINADNFGGYNDWRLPTVEELLSLLEQERPVLFFRLTAEAFDKLKSGDEPLPEDVLERMKPLQDQKIFAEADFIKAAQQLIKNEEMALYQTRILKQAKVYGLYINPMFDSTQSWVWSSDIFQRKGEG</sequence>
<evidence type="ECO:0000313" key="2">
    <source>
        <dbReference type="EMBL" id="GAK53774.1"/>
    </source>
</evidence>
<dbReference type="InterPro" id="IPR011460">
    <property type="entry name" value="Lcl_C"/>
</dbReference>
<dbReference type="EMBL" id="DF820460">
    <property type="protein sequence ID" value="GAK53774.1"/>
    <property type="molecule type" value="Genomic_DNA"/>
</dbReference>
<reference evidence="2" key="1">
    <citation type="journal article" date="2015" name="PeerJ">
        <title>First genomic representation of candidate bacterial phylum KSB3 points to enhanced environmental sensing as a trigger of wastewater bulking.</title>
        <authorList>
            <person name="Sekiguchi Y."/>
            <person name="Ohashi A."/>
            <person name="Parks D.H."/>
            <person name="Yamauchi T."/>
            <person name="Tyson G.W."/>
            <person name="Hugenholtz P."/>
        </authorList>
    </citation>
    <scope>NUCLEOTIDE SEQUENCE [LARGE SCALE GENOMIC DNA]</scope>
</reference>
<proteinExistence type="predicted"/>
<evidence type="ECO:0000259" key="1">
    <source>
        <dbReference type="Pfam" id="PF07603"/>
    </source>
</evidence>
<organism evidence="2">
    <name type="scientific">Candidatus Moduliflexus flocculans</name>
    <dbReference type="NCBI Taxonomy" id="1499966"/>
    <lineage>
        <taxon>Bacteria</taxon>
        <taxon>Candidatus Moduliflexota</taxon>
        <taxon>Candidatus Moduliflexia</taxon>
        <taxon>Candidatus Moduliflexales</taxon>
        <taxon>Candidatus Moduliflexaceae</taxon>
    </lineage>
</organism>
<dbReference type="HOGENOM" id="CLU_1851205_0_0_0"/>
<dbReference type="Proteomes" id="UP000030700">
    <property type="component" value="Unassembled WGS sequence"/>
</dbReference>
<feature type="domain" description="Lcl C-terminal" evidence="1">
    <location>
        <begin position="1"/>
        <end position="41"/>
    </location>
</feature>
<evidence type="ECO:0000313" key="3">
    <source>
        <dbReference type="Proteomes" id="UP000030700"/>
    </source>
</evidence>
<keyword evidence="3" id="KW-1185">Reference proteome</keyword>
<protein>
    <recommendedName>
        <fullName evidence="1">Lcl C-terminal domain-containing protein</fullName>
    </recommendedName>
</protein>
<dbReference type="Pfam" id="PF07603">
    <property type="entry name" value="Lcl_C"/>
    <property type="match status" value="1"/>
</dbReference>
<name>A0A081BQU3_9BACT</name>
<dbReference type="AlphaFoldDB" id="A0A081BQU3"/>
<dbReference type="STRING" id="1499966.U14_05048"/>
<gene>
    <name evidence="2" type="ORF">U14_05048</name>
</gene>
<accession>A0A081BQU3</accession>